<organism evidence="2 3">
    <name type="scientific">Isoptericola sediminis</name>
    <dbReference type="NCBI Taxonomy" id="2733572"/>
    <lineage>
        <taxon>Bacteria</taxon>
        <taxon>Bacillati</taxon>
        <taxon>Actinomycetota</taxon>
        <taxon>Actinomycetes</taxon>
        <taxon>Micrococcales</taxon>
        <taxon>Promicromonosporaceae</taxon>
        <taxon>Isoptericola</taxon>
    </lineage>
</organism>
<gene>
    <name evidence="2" type="ORF">HLI28_05305</name>
</gene>
<evidence type="ECO:0000313" key="3">
    <source>
        <dbReference type="Proteomes" id="UP000557204"/>
    </source>
</evidence>
<feature type="transmembrane region" description="Helical" evidence="1">
    <location>
        <begin position="42"/>
        <end position="62"/>
    </location>
</feature>
<feature type="transmembrane region" description="Helical" evidence="1">
    <location>
        <begin position="199"/>
        <end position="221"/>
    </location>
</feature>
<keyword evidence="3" id="KW-1185">Reference proteome</keyword>
<accession>A0A849JWI9</accession>
<comment type="caution">
    <text evidence="2">The sequence shown here is derived from an EMBL/GenBank/DDBJ whole genome shotgun (WGS) entry which is preliminary data.</text>
</comment>
<dbReference type="EMBL" id="JABFAJ010000010">
    <property type="protein sequence ID" value="NNU26964.1"/>
    <property type="molecule type" value="Genomic_DNA"/>
</dbReference>
<name>A0A849JWI9_9MICO</name>
<dbReference type="InterPro" id="IPR021315">
    <property type="entry name" value="Gap/Sap"/>
</dbReference>
<dbReference type="Pfam" id="PF11139">
    <property type="entry name" value="SfLAP"/>
    <property type="match status" value="1"/>
</dbReference>
<evidence type="ECO:0000256" key="1">
    <source>
        <dbReference type="SAM" id="Phobius"/>
    </source>
</evidence>
<proteinExistence type="predicted"/>
<dbReference type="RefSeq" id="WP_171246473.1">
    <property type="nucleotide sequence ID" value="NZ_JABFAJ010000010.1"/>
</dbReference>
<evidence type="ECO:0000313" key="2">
    <source>
        <dbReference type="EMBL" id="NNU26964.1"/>
    </source>
</evidence>
<feature type="transmembrane region" description="Helical" evidence="1">
    <location>
        <begin position="6"/>
        <end position="30"/>
    </location>
</feature>
<dbReference type="Proteomes" id="UP000557204">
    <property type="component" value="Unassembled WGS sequence"/>
</dbReference>
<sequence length="222" mass="22471">MGEAVGVTIGYAVGIAISPLPVAAVILMLFSRRARVNSLVFMLAWIVGVAGVVTLVLLIPGLGTDSGEPGTTAGWIKLVLGALLLLTAGHQWAGRPGPDDEPPVPGWMSRIDELRPVAAAGLGLALSAVNPKNLLLAAAAGASLGSLSLSTGGTVASVAVFTVLATLTVTLPVLGYLVAGRRLAPALDRTKTWLIANNATVMAVLLVVFGVSLVGDALQILT</sequence>
<reference evidence="2 3" key="1">
    <citation type="submission" date="2020-05" db="EMBL/GenBank/DDBJ databases">
        <title>Genome sequence of Isoptericola sp. JC619 isolated from Chilika lagoon, India.</title>
        <authorList>
            <person name="Kumar D."/>
            <person name="Appam K."/>
            <person name="Gandham S."/>
            <person name="Uppada J."/>
            <person name="Sasikala C."/>
            <person name="Venkata Ramana C."/>
        </authorList>
    </citation>
    <scope>NUCLEOTIDE SEQUENCE [LARGE SCALE GENOMIC DNA]</scope>
    <source>
        <strain evidence="2 3">JC619</strain>
    </source>
</reference>
<keyword evidence="1" id="KW-0472">Membrane</keyword>
<feature type="transmembrane region" description="Helical" evidence="1">
    <location>
        <begin position="155"/>
        <end position="178"/>
    </location>
</feature>
<dbReference type="AlphaFoldDB" id="A0A849JWI9"/>
<protein>
    <submittedName>
        <fullName evidence="2">GAP family protein</fullName>
    </submittedName>
</protein>
<keyword evidence="1" id="KW-1133">Transmembrane helix</keyword>
<keyword evidence="1" id="KW-0812">Transmembrane</keyword>